<dbReference type="Proteomes" id="UP000242637">
    <property type="component" value="Chromosome 1"/>
</dbReference>
<protein>
    <submittedName>
        <fullName evidence="2">Uncharacterized protein</fullName>
    </submittedName>
</protein>
<dbReference type="EMBL" id="LT906453">
    <property type="protein sequence ID" value="SNV17428.1"/>
    <property type="molecule type" value="Genomic_DNA"/>
</dbReference>
<evidence type="ECO:0000313" key="3">
    <source>
        <dbReference type="Proteomes" id="UP000242637"/>
    </source>
</evidence>
<dbReference type="AlphaFoldDB" id="A0A239V6U7"/>
<evidence type="ECO:0000313" key="2">
    <source>
        <dbReference type="EMBL" id="SNV17428.1"/>
    </source>
</evidence>
<feature type="transmembrane region" description="Helical" evidence="1">
    <location>
        <begin position="14"/>
        <end position="33"/>
    </location>
</feature>
<evidence type="ECO:0000256" key="1">
    <source>
        <dbReference type="SAM" id="Phobius"/>
    </source>
</evidence>
<dbReference type="KEGG" id="dco:SAMEA4475696_0203"/>
<keyword evidence="1" id="KW-0812">Transmembrane</keyword>
<keyword evidence="3" id="KW-1185">Reference proteome</keyword>
<sequence>MRQATQTQPERERIFPVFFTAGLTWSVLVFLGLTSIGVTLLTSTLLSSFVYTLGVAASLVVHLDTDPYS</sequence>
<organism evidence="2 3">
    <name type="scientific">Dermatophilus congolensis</name>
    <dbReference type="NCBI Taxonomy" id="1863"/>
    <lineage>
        <taxon>Bacteria</taxon>
        <taxon>Bacillati</taxon>
        <taxon>Actinomycetota</taxon>
        <taxon>Actinomycetes</taxon>
        <taxon>Micrococcales</taxon>
        <taxon>Dermatophilaceae</taxon>
        <taxon>Dermatophilus</taxon>
    </lineage>
</organism>
<dbReference type="STRING" id="1121387.GCA_000429885_01511"/>
<keyword evidence="1" id="KW-1133">Transmembrane helix</keyword>
<proteinExistence type="predicted"/>
<keyword evidence="1" id="KW-0472">Membrane</keyword>
<accession>A0A239V6U7</accession>
<reference evidence="2 3" key="1">
    <citation type="submission" date="2017-06" db="EMBL/GenBank/DDBJ databases">
        <authorList>
            <consortium name="Pathogen Informatics"/>
        </authorList>
    </citation>
    <scope>NUCLEOTIDE SEQUENCE [LARGE SCALE GENOMIC DNA]</scope>
    <source>
        <strain evidence="2 3">NCTC13039</strain>
    </source>
</reference>
<name>A0A239V6U7_9MICO</name>
<gene>
    <name evidence="2" type="ORF">SAMEA4475696_00203</name>
</gene>
<feature type="transmembrane region" description="Helical" evidence="1">
    <location>
        <begin position="40"/>
        <end position="63"/>
    </location>
</feature>